<evidence type="ECO:0000313" key="1">
    <source>
        <dbReference type="EMBL" id="KKR30624.1"/>
    </source>
</evidence>
<gene>
    <name evidence="1" type="ORF">UT61_C0004G0051</name>
</gene>
<reference evidence="1 2" key="1">
    <citation type="journal article" date="2015" name="Nature">
        <title>rRNA introns, odd ribosomes, and small enigmatic genomes across a large radiation of phyla.</title>
        <authorList>
            <person name="Brown C.T."/>
            <person name="Hug L.A."/>
            <person name="Thomas B.C."/>
            <person name="Sharon I."/>
            <person name="Castelle C.J."/>
            <person name="Singh A."/>
            <person name="Wilkins M.J."/>
            <person name="Williams K.H."/>
            <person name="Banfield J.F."/>
        </authorList>
    </citation>
    <scope>NUCLEOTIDE SEQUENCE [LARGE SCALE GENOMIC DNA]</scope>
</reference>
<sequence>MITDRKTELRQAVPRQEFAGFSAPPFYSDNELEGLLGYHIDLSDGFSIANPYYNFTEREQEPTFYLNLGSLKMTAGRIGAYSTRKTAAWIQELAWNYVHQDTMGKGFPIGDLESEQELLRLFMGDFSSDDLLIIVEYETQEGIKPIAGTRIVHGRGDRLVNISAFDNNSTLPTFQAVNLVDINRDFETTVLEVPEENAVCITRYWAQRADITTTLGVDRRSTPADVIAAMPLAYVLASGNNGRLVTPELAVFDIHRRDTADFVRRHFGARVVADRDGVIPTPQILETILRYHYGPSEIGGYQGQIIVGAFDTNGFLQKSLEYFTRRQIELPSLESIAT</sequence>
<accession>A0A0G0PR68</accession>
<name>A0A0G0PR68_9BACT</name>
<protein>
    <submittedName>
        <fullName evidence="1">Uncharacterized protein</fullName>
    </submittedName>
</protein>
<proteinExistence type="predicted"/>
<comment type="caution">
    <text evidence="1">The sequence shown here is derived from an EMBL/GenBank/DDBJ whole genome shotgun (WGS) entry which is preliminary data.</text>
</comment>
<dbReference type="EMBL" id="LBXL01000004">
    <property type="protein sequence ID" value="KKR30624.1"/>
    <property type="molecule type" value="Genomic_DNA"/>
</dbReference>
<organism evidence="1 2">
    <name type="scientific">Candidatus Woesebacteria bacterium GW2011_GWA1_39_8</name>
    <dbReference type="NCBI Taxonomy" id="1618552"/>
    <lineage>
        <taxon>Bacteria</taxon>
        <taxon>Candidatus Woeseibacteriota</taxon>
    </lineage>
</organism>
<dbReference type="Proteomes" id="UP000034793">
    <property type="component" value="Unassembled WGS sequence"/>
</dbReference>
<dbReference type="AlphaFoldDB" id="A0A0G0PR68"/>
<evidence type="ECO:0000313" key="2">
    <source>
        <dbReference type="Proteomes" id="UP000034793"/>
    </source>
</evidence>